<evidence type="ECO:0000313" key="2">
    <source>
        <dbReference type="EMBL" id="MEU7293322.1"/>
    </source>
</evidence>
<name>A0ABV3CSZ1_STREX</name>
<gene>
    <name evidence="2" type="ORF">AB0A76_08980</name>
</gene>
<evidence type="ECO:0000313" key="3">
    <source>
        <dbReference type="Proteomes" id="UP001551210"/>
    </source>
</evidence>
<keyword evidence="1" id="KW-0472">Membrane</keyword>
<keyword evidence="1" id="KW-0812">Transmembrane</keyword>
<keyword evidence="1" id="KW-1133">Transmembrane helix</keyword>
<evidence type="ECO:0000256" key="1">
    <source>
        <dbReference type="SAM" id="Phobius"/>
    </source>
</evidence>
<evidence type="ECO:0008006" key="4">
    <source>
        <dbReference type="Google" id="ProtNLM"/>
    </source>
</evidence>
<sequence>MTPPEASAFAVELANLRGDLSRDLGDIKTACAVLVERSNRVEQDVRDLRSDTEADAAALRAEVEDLKRNRWPLPALGVCTGLGSLGVALYALVAR</sequence>
<accession>A0ABV3CSZ1</accession>
<dbReference type="EMBL" id="JBEZAM010000008">
    <property type="protein sequence ID" value="MEU7293322.1"/>
    <property type="molecule type" value="Genomic_DNA"/>
</dbReference>
<feature type="transmembrane region" description="Helical" evidence="1">
    <location>
        <begin position="73"/>
        <end position="93"/>
    </location>
</feature>
<proteinExistence type="predicted"/>
<dbReference type="RefSeq" id="WP_359205676.1">
    <property type="nucleotide sequence ID" value="NZ_JBEZAM010000008.1"/>
</dbReference>
<keyword evidence="3" id="KW-1185">Reference proteome</keyword>
<comment type="caution">
    <text evidence="2">The sequence shown here is derived from an EMBL/GenBank/DDBJ whole genome shotgun (WGS) entry which is preliminary data.</text>
</comment>
<protein>
    <recommendedName>
        <fullName evidence="4">DUF883 domain-containing protein</fullName>
    </recommendedName>
</protein>
<reference evidence="2 3" key="1">
    <citation type="submission" date="2024-06" db="EMBL/GenBank/DDBJ databases">
        <title>The Natural Products Discovery Center: Release of the First 8490 Sequenced Strains for Exploring Actinobacteria Biosynthetic Diversity.</title>
        <authorList>
            <person name="Kalkreuter E."/>
            <person name="Kautsar S.A."/>
            <person name="Yang D."/>
            <person name="Bader C.D."/>
            <person name="Teijaro C.N."/>
            <person name="Fluegel L."/>
            <person name="Davis C.M."/>
            <person name="Simpson J.R."/>
            <person name="Lauterbach L."/>
            <person name="Steele A.D."/>
            <person name="Gui C."/>
            <person name="Meng S."/>
            <person name="Li G."/>
            <person name="Viehrig K."/>
            <person name="Ye F."/>
            <person name="Su P."/>
            <person name="Kiefer A.F."/>
            <person name="Nichols A."/>
            <person name="Cepeda A.J."/>
            <person name="Yan W."/>
            <person name="Fan B."/>
            <person name="Jiang Y."/>
            <person name="Adhikari A."/>
            <person name="Zheng C.-J."/>
            <person name="Schuster L."/>
            <person name="Cowan T.M."/>
            <person name="Smanski M.J."/>
            <person name="Chevrette M.G."/>
            <person name="De Carvalho L.P.S."/>
            <person name="Shen B."/>
        </authorList>
    </citation>
    <scope>NUCLEOTIDE SEQUENCE [LARGE SCALE GENOMIC DNA]</scope>
    <source>
        <strain evidence="2 3">NPDC045705</strain>
    </source>
</reference>
<dbReference type="Proteomes" id="UP001551210">
    <property type="component" value="Unassembled WGS sequence"/>
</dbReference>
<organism evidence="2 3">
    <name type="scientific">Streptomyces exfoliatus</name>
    <name type="common">Streptomyces hydrogenans</name>
    <dbReference type="NCBI Taxonomy" id="1905"/>
    <lineage>
        <taxon>Bacteria</taxon>
        <taxon>Bacillati</taxon>
        <taxon>Actinomycetota</taxon>
        <taxon>Actinomycetes</taxon>
        <taxon>Kitasatosporales</taxon>
        <taxon>Streptomycetaceae</taxon>
        <taxon>Streptomyces</taxon>
    </lineage>
</organism>